<evidence type="ECO:0000313" key="4">
    <source>
        <dbReference type="Proteomes" id="UP000198284"/>
    </source>
</evidence>
<keyword evidence="1" id="KW-0732">Signal</keyword>
<organism evidence="3 4">
    <name type="scientific">Noviherbaspirillum humi</name>
    <dbReference type="NCBI Taxonomy" id="1688639"/>
    <lineage>
        <taxon>Bacteria</taxon>
        <taxon>Pseudomonadati</taxon>
        <taxon>Pseudomonadota</taxon>
        <taxon>Betaproteobacteria</taxon>
        <taxon>Burkholderiales</taxon>
        <taxon>Oxalobacteraceae</taxon>
        <taxon>Noviherbaspirillum</taxon>
    </lineage>
</organism>
<dbReference type="RefSeq" id="WP_089398824.1">
    <property type="nucleotide sequence ID" value="NZ_FZOT01000003.1"/>
</dbReference>
<dbReference type="AlphaFoldDB" id="A0A239FG49"/>
<protein>
    <recommendedName>
        <fullName evidence="2">DUF4382 domain-containing protein</fullName>
    </recommendedName>
</protein>
<keyword evidence="4" id="KW-1185">Reference proteome</keyword>
<evidence type="ECO:0000259" key="2">
    <source>
        <dbReference type="Pfam" id="PF14321"/>
    </source>
</evidence>
<dbReference type="Proteomes" id="UP000198284">
    <property type="component" value="Unassembled WGS sequence"/>
</dbReference>
<sequence>MSHPIFKPVGIASLAAAGLLSACGGGSNDSAAAGTVKVSLTDAPACGFDAVNVTVKKVRIHQNNAASENDSGWTDITLNPARKIDLLKLTNGVLDELGQATLPAGKYTQLRLVLDENSGNSLANSVVPTGGSEVSLDTPSAIQSGIKLVNEFTVEAGRQADLTLDFDACQSVVTKGNGHYAMKPVVKVTPTYVSGIEGYVNKAQLADGVLVTAQQNGAIVSTTAPDATTGRFFLSRLPAGNYDVVLTASNRAASIIGSVPVATTGTIVPVSTAAAPIDLQTAAAGRSISGTVTLASASTSDDPAYVYARQTIANGPTVTIRYRGVDVSTGSASYVLENLPTVAPQFGRYSATLPITFSAQANATPGVGKYTVQAAIGSSLSTTSTVDVSSANGTQNFTLTK</sequence>
<reference evidence="3 4" key="1">
    <citation type="submission" date="2017-06" db="EMBL/GenBank/DDBJ databases">
        <authorList>
            <person name="Kim H.J."/>
            <person name="Triplett B.A."/>
        </authorList>
    </citation>
    <scope>NUCLEOTIDE SEQUENCE [LARGE SCALE GENOMIC DNA]</scope>
    <source>
        <strain evidence="3 4">U15</strain>
    </source>
</reference>
<feature type="chain" id="PRO_5012737635" description="DUF4382 domain-containing protein" evidence="1">
    <location>
        <begin position="23"/>
        <end position="401"/>
    </location>
</feature>
<evidence type="ECO:0000313" key="3">
    <source>
        <dbReference type="EMBL" id="SNS56000.1"/>
    </source>
</evidence>
<dbReference type="InterPro" id="IPR025491">
    <property type="entry name" value="DUF4382"/>
</dbReference>
<name>A0A239FG49_9BURK</name>
<feature type="domain" description="DUF4382" evidence="2">
    <location>
        <begin position="34"/>
        <end position="184"/>
    </location>
</feature>
<gene>
    <name evidence="3" type="ORF">SAMN06265795_103349</name>
</gene>
<evidence type="ECO:0000256" key="1">
    <source>
        <dbReference type="SAM" id="SignalP"/>
    </source>
</evidence>
<feature type="signal peptide" evidence="1">
    <location>
        <begin position="1"/>
        <end position="22"/>
    </location>
</feature>
<accession>A0A239FG49</accession>
<dbReference type="Pfam" id="PF14321">
    <property type="entry name" value="DUF4382"/>
    <property type="match status" value="1"/>
</dbReference>
<dbReference type="OrthoDB" id="2111471at2"/>
<dbReference type="EMBL" id="FZOT01000003">
    <property type="protein sequence ID" value="SNS56000.1"/>
    <property type="molecule type" value="Genomic_DNA"/>
</dbReference>
<proteinExistence type="predicted"/>
<dbReference type="PROSITE" id="PS51257">
    <property type="entry name" value="PROKAR_LIPOPROTEIN"/>
    <property type="match status" value="1"/>
</dbReference>